<proteinExistence type="predicted"/>
<keyword evidence="3" id="KW-1185">Reference proteome</keyword>
<dbReference type="EMBL" id="CAJPWZ010001999">
    <property type="protein sequence ID" value="CAG2228621.1"/>
    <property type="molecule type" value="Genomic_DNA"/>
</dbReference>
<evidence type="ECO:0000313" key="3">
    <source>
        <dbReference type="Proteomes" id="UP000683360"/>
    </source>
</evidence>
<feature type="compositionally biased region" description="Polar residues" evidence="1">
    <location>
        <begin position="57"/>
        <end position="66"/>
    </location>
</feature>
<feature type="region of interest" description="Disordered" evidence="1">
    <location>
        <begin position="121"/>
        <end position="144"/>
    </location>
</feature>
<reference evidence="2" key="1">
    <citation type="submission" date="2021-03" db="EMBL/GenBank/DDBJ databases">
        <authorList>
            <person name="Bekaert M."/>
        </authorList>
    </citation>
    <scope>NUCLEOTIDE SEQUENCE</scope>
</reference>
<evidence type="ECO:0000256" key="1">
    <source>
        <dbReference type="SAM" id="MobiDB-lite"/>
    </source>
</evidence>
<dbReference type="AlphaFoldDB" id="A0A8S3TE79"/>
<evidence type="ECO:0000313" key="2">
    <source>
        <dbReference type="EMBL" id="CAG2228621.1"/>
    </source>
</evidence>
<dbReference type="Proteomes" id="UP000683360">
    <property type="component" value="Unassembled WGS sequence"/>
</dbReference>
<organism evidence="2 3">
    <name type="scientific">Mytilus edulis</name>
    <name type="common">Blue mussel</name>
    <dbReference type="NCBI Taxonomy" id="6550"/>
    <lineage>
        <taxon>Eukaryota</taxon>
        <taxon>Metazoa</taxon>
        <taxon>Spiralia</taxon>
        <taxon>Lophotrochozoa</taxon>
        <taxon>Mollusca</taxon>
        <taxon>Bivalvia</taxon>
        <taxon>Autobranchia</taxon>
        <taxon>Pteriomorphia</taxon>
        <taxon>Mytilida</taxon>
        <taxon>Mytiloidea</taxon>
        <taxon>Mytilidae</taxon>
        <taxon>Mytilinae</taxon>
        <taxon>Mytilus</taxon>
    </lineage>
</organism>
<sequence>MDVTTIFFDELQAISKKMDSIKYYSSVNKKIRKNVLKLQQTSAKKINKTSPPAILNNGASEDQSGYLNEETVIRNQIEDLPQPTEQSHLSLTNRVPITSTEMTFPLSDKELRHKEDKLRPQATNTANHPHKYVTTTPPTENATSNMATSPVILNSTDTSELLNTVSEIKRSQQELQTEPEKVSSTLYKEQDSTNKVKKSIPDKEVPNVDRNQISQEVIRPGSNTEDYPTNKLGLFLELCQNIQRIT</sequence>
<name>A0A8S3TE79_MYTED</name>
<accession>A0A8S3TE79</accession>
<comment type="caution">
    <text evidence="2">The sequence shown here is derived from an EMBL/GenBank/DDBJ whole genome shotgun (WGS) entry which is preliminary data.</text>
</comment>
<feature type="region of interest" description="Disordered" evidence="1">
    <location>
        <begin position="170"/>
        <end position="212"/>
    </location>
</feature>
<gene>
    <name evidence="2" type="ORF">MEDL_41567</name>
</gene>
<feature type="compositionally biased region" description="Basic and acidic residues" evidence="1">
    <location>
        <begin position="188"/>
        <end position="207"/>
    </location>
</feature>
<feature type="region of interest" description="Disordered" evidence="1">
    <location>
        <begin position="48"/>
        <end position="67"/>
    </location>
</feature>
<protein>
    <submittedName>
        <fullName evidence="2">Uncharacterized protein</fullName>
    </submittedName>
</protein>